<evidence type="ECO:0000313" key="3">
    <source>
        <dbReference type="Proteomes" id="UP001221142"/>
    </source>
</evidence>
<name>A0AAD7FEF5_9AGAR</name>
<organism evidence="2 3">
    <name type="scientific">Roridomyces roridus</name>
    <dbReference type="NCBI Taxonomy" id="1738132"/>
    <lineage>
        <taxon>Eukaryota</taxon>
        <taxon>Fungi</taxon>
        <taxon>Dikarya</taxon>
        <taxon>Basidiomycota</taxon>
        <taxon>Agaricomycotina</taxon>
        <taxon>Agaricomycetes</taxon>
        <taxon>Agaricomycetidae</taxon>
        <taxon>Agaricales</taxon>
        <taxon>Marasmiineae</taxon>
        <taxon>Mycenaceae</taxon>
        <taxon>Roridomyces</taxon>
    </lineage>
</organism>
<dbReference type="Proteomes" id="UP001221142">
    <property type="component" value="Unassembled WGS sequence"/>
</dbReference>
<reference evidence="2" key="1">
    <citation type="submission" date="2023-03" db="EMBL/GenBank/DDBJ databases">
        <title>Massive genome expansion in bonnet fungi (Mycena s.s.) driven by repeated elements and novel gene families across ecological guilds.</title>
        <authorList>
            <consortium name="Lawrence Berkeley National Laboratory"/>
            <person name="Harder C.B."/>
            <person name="Miyauchi S."/>
            <person name="Viragh M."/>
            <person name="Kuo A."/>
            <person name="Thoen E."/>
            <person name="Andreopoulos B."/>
            <person name="Lu D."/>
            <person name="Skrede I."/>
            <person name="Drula E."/>
            <person name="Henrissat B."/>
            <person name="Morin E."/>
            <person name="Kohler A."/>
            <person name="Barry K."/>
            <person name="LaButti K."/>
            <person name="Morin E."/>
            <person name="Salamov A."/>
            <person name="Lipzen A."/>
            <person name="Mereny Z."/>
            <person name="Hegedus B."/>
            <person name="Baldrian P."/>
            <person name="Stursova M."/>
            <person name="Weitz H."/>
            <person name="Taylor A."/>
            <person name="Grigoriev I.V."/>
            <person name="Nagy L.G."/>
            <person name="Martin F."/>
            <person name="Kauserud H."/>
        </authorList>
    </citation>
    <scope>NUCLEOTIDE SEQUENCE</scope>
    <source>
        <strain evidence="2">9284</strain>
    </source>
</reference>
<dbReference type="EMBL" id="JARKIF010000027">
    <property type="protein sequence ID" value="KAJ7613980.1"/>
    <property type="molecule type" value="Genomic_DNA"/>
</dbReference>
<protein>
    <recommendedName>
        <fullName evidence="1">F-box domain-containing protein</fullName>
    </recommendedName>
</protein>
<dbReference type="Pfam" id="PF12937">
    <property type="entry name" value="F-box-like"/>
    <property type="match status" value="1"/>
</dbReference>
<proteinExistence type="predicted"/>
<feature type="domain" description="F-box" evidence="1">
    <location>
        <begin position="90"/>
        <end position="136"/>
    </location>
</feature>
<feature type="non-terminal residue" evidence="2">
    <location>
        <position position="136"/>
    </location>
</feature>
<dbReference type="AlphaFoldDB" id="A0AAD7FEF5"/>
<gene>
    <name evidence="2" type="ORF">FB45DRAFT_802496</name>
</gene>
<sequence>MNSGLSCDASSCSLHCVSTSPLSSPFPELHSHNGVPSDFQHAIIYNSIRRARENLARVEAVIATLATRRAELDKFIRDHTGMVSAMRRFPNEILAEIFSRCVDPDAEFDPLRNGVWILGRVCQRWRAVALGTPELW</sequence>
<dbReference type="Gene3D" id="1.20.1280.50">
    <property type="match status" value="1"/>
</dbReference>
<evidence type="ECO:0000259" key="1">
    <source>
        <dbReference type="Pfam" id="PF12937"/>
    </source>
</evidence>
<accession>A0AAD7FEF5</accession>
<comment type="caution">
    <text evidence="2">The sequence shown here is derived from an EMBL/GenBank/DDBJ whole genome shotgun (WGS) entry which is preliminary data.</text>
</comment>
<keyword evidence="3" id="KW-1185">Reference proteome</keyword>
<dbReference type="InterPro" id="IPR001810">
    <property type="entry name" value="F-box_dom"/>
</dbReference>
<evidence type="ECO:0000313" key="2">
    <source>
        <dbReference type="EMBL" id="KAJ7613980.1"/>
    </source>
</evidence>